<dbReference type="Pfam" id="PF20256">
    <property type="entry name" value="MoCoBD_2"/>
    <property type="match status" value="1"/>
</dbReference>
<dbReference type="Gene3D" id="3.30.465.10">
    <property type="match status" value="1"/>
</dbReference>
<evidence type="ECO:0000256" key="14">
    <source>
        <dbReference type="PIRSR" id="PIRSR000127-3"/>
    </source>
</evidence>
<dbReference type="InterPro" id="IPR001041">
    <property type="entry name" value="2Fe-2S_ferredoxin-type"/>
</dbReference>
<dbReference type="SUPFAM" id="SSF47741">
    <property type="entry name" value="CO dehydrogenase ISP C-domain like"/>
    <property type="match status" value="1"/>
</dbReference>
<dbReference type="InterPro" id="IPR012675">
    <property type="entry name" value="Beta-grasp_dom_sf"/>
</dbReference>
<evidence type="ECO:0000256" key="2">
    <source>
        <dbReference type="ARBA" id="ARBA00006849"/>
    </source>
</evidence>
<feature type="binding site" evidence="13">
    <location>
        <begin position="297"/>
        <end position="304"/>
    </location>
    <ligand>
        <name>FAD</name>
        <dbReference type="ChEBI" id="CHEBI:57692"/>
    </ligand>
</feature>
<dbReference type="Gene3D" id="3.90.1170.50">
    <property type="entry name" value="Aldehyde oxidase/xanthine dehydrogenase, a/b hammerhead"/>
    <property type="match status" value="1"/>
</dbReference>
<keyword evidence="8" id="KW-0560">Oxidoreductase</keyword>
<dbReference type="SUPFAM" id="SSF56176">
    <property type="entry name" value="FAD-binding/transporter-associated domain-like"/>
    <property type="match status" value="1"/>
</dbReference>
<evidence type="ECO:0000256" key="9">
    <source>
        <dbReference type="ARBA" id="ARBA00023004"/>
    </source>
</evidence>
<dbReference type="InterPro" id="IPR036010">
    <property type="entry name" value="2Fe-2S_ferredoxin-like_sf"/>
</dbReference>
<dbReference type="InterPro" id="IPR016169">
    <property type="entry name" value="FAD-bd_PCMH_sub2"/>
</dbReference>
<evidence type="ECO:0000313" key="19">
    <source>
        <dbReference type="Proteomes" id="UP001472866"/>
    </source>
</evidence>
<dbReference type="Gene3D" id="3.30.365.10">
    <property type="entry name" value="Aldehyde oxidase/xanthine dehydrogenase, molybdopterin binding domain"/>
    <property type="match status" value="4"/>
</dbReference>
<dbReference type="InterPro" id="IPR037165">
    <property type="entry name" value="AldOxase/xan_DH_Mopterin-bd_sf"/>
</dbReference>
<protein>
    <submittedName>
        <fullName evidence="18">Xanthine dehydrogenase</fullName>
    </submittedName>
</protein>
<dbReference type="InterPro" id="IPR046867">
    <property type="entry name" value="AldOxase/xan_DH_MoCoBD2"/>
</dbReference>
<evidence type="ECO:0000256" key="7">
    <source>
        <dbReference type="ARBA" id="ARBA00022827"/>
    </source>
</evidence>
<feature type="binding site" evidence="13">
    <location>
        <position position="449"/>
    </location>
    <ligand>
        <name>FAD</name>
        <dbReference type="ChEBI" id="CHEBI:57692"/>
    </ligand>
</feature>
<dbReference type="Pfam" id="PF01799">
    <property type="entry name" value="Fer2_2"/>
    <property type="match status" value="1"/>
</dbReference>
<dbReference type="GO" id="GO:0051537">
    <property type="term" value="F:2 iron, 2 sulfur cluster binding"/>
    <property type="evidence" value="ECO:0007669"/>
    <property type="project" value="UniProtKB-KW"/>
</dbReference>
<comment type="cofactor">
    <cofactor evidence="1 13">
        <name>FAD</name>
        <dbReference type="ChEBI" id="CHEBI:57692"/>
    </cofactor>
</comment>
<dbReference type="PROSITE" id="PS51387">
    <property type="entry name" value="FAD_PCMH"/>
    <property type="match status" value="1"/>
</dbReference>
<keyword evidence="7 13" id="KW-0274">FAD</keyword>
<dbReference type="Gene3D" id="3.10.20.30">
    <property type="match status" value="1"/>
</dbReference>
<dbReference type="Pfam" id="PF00111">
    <property type="entry name" value="Fer2"/>
    <property type="match status" value="1"/>
</dbReference>
<dbReference type="PROSITE" id="PS51085">
    <property type="entry name" value="2FE2S_FER_2"/>
    <property type="match status" value="1"/>
</dbReference>
<evidence type="ECO:0000259" key="15">
    <source>
        <dbReference type="PROSITE" id="PS51085"/>
    </source>
</evidence>
<feature type="binding site" evidence="14">
    <location>
        <position position="88"/>
    </location>
    <ligand>
        <name>[2Fe-2S] cluster</name>
        <dbReference type="ChEBI" id="CHEBI:190135"/>
        <label>1</label>
    </ligand>
</feature>
<evidence type="ECO:0000259" key="16">
    <source>
        <dbReference type="PROSITE" id="PS51387"/>
    </source>
</evidence>
<feature type="domain" description="2Fe-2S ferredoxin-type" evidence="15">
    <location>
        <begin position="41"/>
        <end position="129"/>
    </location>
</feature>
<evidence type="ECO:0000256" key="6">
    <source>
        <dbReference type="ARBA" id="ARBA00022723"/>
    </source>
</evidence>
<dbReference type="PIRSF" id="PIRSF000127">
    <property type="entry name" value="Xanthine_DH"/>
    <property type="match status" value="1"/>
</dbReference>
<dbReference type="InterPro" id="IPR036856">
    <property type="entry name" value="Ald_Oxase/Xan_DH_a/b_sf"/>
</dbReference>
<sequence length="1370" mass="143165">MAALMRGIIGRCCGGPSTSAGGLHHHDQPINQPAVGYPTSAPLTFVLNGQTVEVADPDPKILVVDWLRQEGGYTGTKRSCAEGGCGACTIMIQELSQDGKTWKKGLPINSCLTPLVSLGGCKVTTVEGVGTEEEGYHPIQKKMADCNASQCGMCTPGFVVNMYALLQENPKPTAEEVERRFDGNLCRCTGYRPILDAFHSLATTDIEDLAGAPCATRGERGAGAATLPACAGGCAKGGSCKKAGGGEAAGIDAARARREAGGVTFYRSGDNSTTWAQPSTLAQLCDLMSSSSSPYEIVASNTGIRGVKKYYDNAAWGGDDAGTAAAPSETLLINISRIQELNFVQQNSNGVELGCLTTLRDAIEALADSGGVKGAALSAHIAKVASQQVRAAATIGGNLSLHIKYPAFPSDVATILAGAGASATLVDPETKKESSVAVEDLKSVEGLVLKSVVIPLGSPADKFFTDRVALRHQNAHAIVNAAFGLDLDPAGGTIRGARIFFGGVSAAGVVRAPKTEAILIGKSPSADGLMGQALSALSQEVVPDDGRQKQYKSSLIQSLFYKFLLGLQPQLSPQLASAAAGFDRPVSTGLVDYKGAQDPNEFPVSENMPKVEALTNTSGETLYVDDLPEYRSSLHCAFVLARTGPCSSFQLDFDDAIAAAGFVCHVDASSLSSSGLQNAVSPSGEPLFAPAKSGVAYVGQRLAMVVCDTEANALEAARAVKVSYGPVTRDPVLTIEDAIAAKSFYNSKAEAFSKGDAPSALSSSAVKFSGVAECGHQHHFYLEQQTAVAARSSDGIKLAVSTQGPGLIAAMVSSTLGVPKTQVEVVQGFAGGAYGGKSSKSVPCALAAAVGTHFCGGRPVKCKMEINDNLAMLGSRRPHRLEYQVGCTEEGKINAIVATLYYQQGAYLDFGDMGGLDVLQMSLDGVYNCENWQLSGFECKTDTPGNTFCRGPVFLPGTFLIESVLDHVAHQVGREAEEVKSLNLYKKGDVSLAGQTLADSNARATFDLCVSNADFGDRAKEVEDFNAKNALVKRGLAICPSKYMMNPCTGFPSLVSVQEDASVLIQHTGCEIGQGLNTKAVQTAALELGVACDAIKCAATSSRIAKTGNVTGGSTTSEAICASTVLACQEIARRMAPVKQANPDAKWADLVSKCYSQGIDLAARAVYDGSQRQPGVLPDQQDNGPSPYVQYGCAAVEVQVDVLTGETQVLRVDLVQDNGISLNTAVDVGQIQGSFIMGLGYMLTEEFVWDRTGKRTGSAGSNVSNGTWEYKPMSSLDIPIEFNVTLLPKSVNSHGVLGSKSVGEPPLILSAGVVSAVRKAVQAFRRQQGGGKEKEFCAISAPATVEKVQLATGLNLQDLTLVGRGLSPVR</sequence>
<dbReference type="Pfam" id="PF01315">
    <property type="entry name" value="Ald_Xan_dh_C"/>
    <property type="match status" value="1"/>
</dbReference>
<dbReference type="GO" id="GO:0016491">
    <property type="term" value="F:oxidoreductase activity"/>
    <property type="evidence" value="ECO:0007669"/>
    <property type="project" value="UniProtKB-KW"/>
</dbReference>
<dbReference type="GO" id="GO:0005506">
    <property type="term" value="F:iron ion binding"/>
    <property type="evidence" value="ECO:0007669"/>
    <property type="project" value="InterPro"/>
</dbReference>
<keyword evidence="3 14" id="KW-0500">Molybdenum</keyword>
<evidence type="ECO:0000256" key="3">
    <source>
        <dbReference type="ARBA" id="ARBA00022505"/>
    </source>
</evidence>
<proteinExistence type="inferred from homology"/>
<reference evidence="17" key="1">
    <citation type="submission" date="2021-01" db="EMBL/GenBank/DDBJ databases">
        <authorList>
            <person name="Corre E."/>
            <person name="Pelletier E."/>
            <person name="Niang G."/>
            <person name="Scheremetjew M."/>
            <person name="Finn R."/>
            <person name="Kale V."/>
            <person name="Holt S."/>
            <person name="Cochrane G."/>
            <person name="Meng A."/>
            <person name="Brown T."/>
            <person name="Cohen L."/>
        </authorList>
    </citation>
    <scope>NUCLEOTIDE SEQUENCE</scope>
    <source>
        <strain evidence="17">RCC1871</strain>
    </source>
</reference>
<evidence type="ECO:0000313" key="17">
    <source>
        <dbReference type="EMBL" id="CAE0194770.1"/>
    </source>
</evidence>
<evidence type="ECO:0000256" key="5">
    <source>
        <dbReference type="ARBA" id="ARBA00022714"/>
    </source>
</evidence>
<feature type="binding site" evidence="14">
    <location>
        <position position="1113"/>
    </location>
    <ligand>
        <name>Mo-molybdopterin</name>
        <dbReference type="ChEBI" id="CHEBI:71302"/>
    </ligand>
    <ligandPart>
        <name>Mo</name>
        <dbReference type="ChEBI" id="CHEBI:28685"/>
    </ligandPart>
</feature>
<feature type="binding site" evidence="14">
    <location>
        <position position="80"/>
    </location>
    <ligand>
        <name>[2Fe-2S] cluster</name>
        <dbReference type="ChEBI" id="CHEBI:190135"/>
        <label>1</label>
    </ligand>
</feature>
<feature type="binding site" evidence="14">
    <location>
        <position position="950"/>
    </location>
    <ligand>
        <name>Mo-molybdopterin</name>
        <dbReference type="ChEBI" id="CHEBI:71302"/>
    </ligand>
    <ligandPart>
        <name>Mo</name>
        <dbReference type="ChEBI" id="CHEBI:28685"/>
    </ligandPart>
</feature>
<name>A0A7S3CFA1_9CHLO</name>
<feature type="binding site" evidence="14">
    <location>
        <position position="85"/>
    </location>
    <ligand>
        <name>[2Fe-2S] cluster</name>
        <dbReference type="ChEBI" id="CHEBI:190135"/>
        <label>1</label>
    </ligand>
</feature>
<dbReference type="SUPFAM" id="SSF54665">
    <property type="entry name" value="CO dehydrogenase molybdoprotein N-domain-like"/>
    <property type="match status" value="1"/>
</dbReference>
<dbReference type="EMBL" id="CP151514">
    <property type="protein sequence ID" value="WZN66223.1"/>
    <property type="molecule type" value="Genomic_DNA"/>
</dbReference>
<dbReference type="PANTHER" id="PTHR11908">
    <property type="entry name" value="XANTHINE DEHYDROGENASE"/>
    <property type="match status" value="1"/>
</dbReference>
<dbReference type="Pfam" id="PF02738">
    <property type="entry name" value="MoCoBD_1"/>
    <property type="match status" value="1"/>
</dbReference>
<dbReference type="SMART" id="SM01008">
    <property type="entry name" value="Ald_Xan_dh_C"/>
    <property type="match status" value="1"/>
</dbReference>
<dbReference type="InterPro" id="IPR008274">
    <property type="entry name" value="AldOxase/xan_DH_MoCoBD1"/>
</dbReference>
<dbReference type="PANTHER" id="PTHR11908:SF132">
    <property type="entry name" value="ALDEHYDE OXIDASE 1-RELATED"/>
    <property type="match status" value="1"/>
</dbReference>
<comment type="cofactor">
    <cofactor evidence="14">
        <name>Mo-molybdopterin</name>
        <dbReference type="ChEBI" id="CHEBI:71302"/>
    </cofactor>
    <text evidence="14">Binds 1 Mo-molybdopterin (Mo-MPT) cofactor per subunit.</text>
</comment>
<keyword evidence="9 14" id="KW-0408">Iron</keyword>
<comment type="similarity">
    <text evidence="2">Belongs to the xanthine dehydrogenase family.</text>
</comment>
<keyword evidence="10 14" id="KW-0411">Iron-sulfur</keyword>
<dbReference type="PROSITE" id="PS00197">
    <property type="entry name" value="2FE2S_FER_1"/>
    <property type="match status" value="1"/>
</dbReference>
<comment type="cofactor">
    <cofactor evidence="14">
        <name>[2Fe-2S] cluster</name>
        <dbReference type="ChEBI" id="CHEBI:190135"/>
    </cofactor>
    <text evidence="14">Binds 2 [2Fe-2S] clusters.</text>
</comment>
<dbReference type="InterPro" id="IPR006058">
    <property type="entry name" value="2Fe2S_fd_BS"/>
</dbReference>
<dbReference type="InterPro" id="IPR005107">
    <property type="entry name" value="CO_DH_flav_C"/>
</dbReference>
<evidence type="ECO:0000256" key="8">
    <source>
        <dbReference type="ARBA" id="ARBA00023002"/>
    </source>
</evidence>
<dbReference type="InterPro" id="IPR002346">
    <property type="entry name" value="Mopterin_DH_FAD-bd"/>
</dbReference>
<reference evidence="18 19" key="2">
    <citation type="submission" date="2024-03" db="EMBL/GenBank/DDBJ databases">
        <title>Complete genome sequence of the green alga Chloropicon roscoffensis RCC1871.</title>
        <authorList>
            <person name="Lemieux C."/>
            <person name="Pombert J.-F."/>
            <person name="Otis C."/>
            <person name="Turmel M."/>
        </authorList>
    </citation>
    <scope>NUCLEOTIDE SEQUENCE [LARGE SCALE GENOMIC DNA]</scope>
    <source>
        <strain evidence="18 19">RCC1871</strain>
    </source>
</reference>
<dbReference type="GO" id="GO:0071949">
    <property type="term" value="F:FAD binding"/>
    <property type="evidence" value="ECO:0007669"/>
    <property type="project" value="InterPro"/>
</dbReference>
<dbReference type="InterPro" id="IPR036884">
    <property type="entry name" value="2Fe-2S-bd_dom_sf"/>
</dbReference>
<dbReference type="Gene3D" id="3.30.390.50">
    <property type="entry name" value="CO dehydrogenase flavoprotein, C-terminal domain"/>
    <property type="match status" value="1"/>
</dbReference>
<evidence type="ECO:0000256" key="1">
    <source>
        <dbReference type="ARBA" id="ARBA00001974"/>
    </source>
</evidence>
<dbReference type="InterPro" id="IPR036318">
    <property type="entry name" value="FAD-bd_PCMH-like_sf"/>
</dbReference>
<comment type="cofactor">
    <cofactor evidence="11">
        <name>[2Fe-2S] cluster</name>
        <dbReference type="ChEBI" id="CHEBI:190135"/>
    </cofactor>
</comment>
<gene>
    <name evidence="17" type="ORF">CROS1456_LOCUS7861</name>
    <name evidence="18" type="ORF">HKI87_14g77880</name>
</gene>
<dbReference type="Pfam" id="PF00941">
    <property type="entry name" value="FAD_binding_5"/>
    <property type="match status" value="1"/>
</dbReference>
<feature type="binding site" evidence="14">
    <location>
        <position position="151"/>
    </location>
    <ligand>
        <name>[2Fe-2S] cluster</name>
        <dbReference type="ChEBI" id="CHEBI:190135"/>
        <label>2</label>
    </ligand>
</feature>
<evidence type="ECO:0000256" key="12">
    <source>
        <dbReference type="PIRSR" id="PIRSR000127-1"/>
    </source>
</evidence>
<dbReference type="Gene3D" id="1.10.150.120">
    <property type="entry name" value="[2Fe-2S]-binding domain"/>
    <property type="match status" value="1"/>
</dbReference>
<evidence type="ECO:0000256" key="11">
    <source>
        <dbReference type="ARBA" id="ARBA00034078"/>
    </source>
</evidence>
<dbReference type="SUPFAM" id="SSF54292">
    <property type="entry name" value="2Fe-2S ferredoxin-like"/>
    <property type="match status" value="1"/>
</dbReference>
<evidence type="ECO:0000256" key="10">
    <source>
        <dbReference type="ARBA" id="ARBA00023014"/>
    </source>
</evidence>
<feature type="domain" description="FAD-binding PCMH-type" evidence="16">
    <location>
        <begin position="268"/>
        <end position="459"/>
    </location>
</feature>
<dbReference type="Proteomes" id="UP001472866">
    <property type="component" value="Chromosome 14"/>
</dbReference>
<dbReference type="InterPro" id="IPR000674">
    <property type="entry name" value="Ald_Oxase/Xan_DH_a/b"/>
</dbReference>
<evidence type="ECO:0000256" key="4">
    <source>
        <dbReference type="ARBA" id="ARBA00022630"/>
    </source>
</evidence>
<dbReference type="EMBL" id="HBHZ01010219">
    <property type="protein sequence ID" value="CAE0194770.1"/>
    <property type="molecule type" value="Transcribed_RNA"/>
</dbReference>
<dbReference type="InterPro" id="IPR016208">
    <property type="entry name" value="Ald_Oxase/xanthine_DH-like"/>
</dbReference>
<dbReference type="SUPFAM" id="SSF56003">
    <property type="entry name" value="Molybdenum cofactor-binding domain"/>
    <property type="match status" value="1"/>
</dbReference>
<feature type="binding site" evidence="14">
    <location>
        <position position="803"/>
    </location>
    <ligand>
        <name>Mo-molybdopterin</name>
        <dbReference type="ChEBI" id="CHEBI:71302"/>
    </ligand>
    <ligandPart>
        <name>Mo</name>
        <dbReference type="ChEBI" id="CHEBI:28685"/>
    </ligandPart>
</feature>
<keyword evidence="6 14" id="KW-0479">Metal-binding</keyword>
<dbReference type="SMART" id="SM01092">
    <property type="entry name" value="CO_deh_flav_C"/>
    <property type="match status" value="1"/>
</dbReference>
<feature type="binding site" evidence="14">
    <location>
        <position position="111"/>
    </location>
    <ligand>
        <name>[2Fe-2S] cluster</name>
        <dbReference type="ChEBI" id="CHEBI:190135"/>
        <label>1</label>
    </ligand>
</feature>
<keyword evidence="4" id="KW-0285">Flavoprotein</keyword>
<organism evidence="17">
    <name type="scientific">Chloropicon roscoffensis</name>
    <dbReference type="NCBI Taxonomy" id="1461544"/>
    <lineage>
        <taxon>Eukaryota</taxon>
        <taxon>Viridiplantae</taxon>
        <taxon>Chlorophyta</taxon>
        <taxon>Chloropicophyceae</taxon>
        <taxon>Chloropicales</taxon>
        <taxon>Chloropicaceae</taxon>
        <taxon>Chloropicon</taxon>
    </lineage>
</organism>
<evidence type="ECO:0000256" key="13">
    <source>
        <dbReference type="PIRSR" id="PIRSR000127-2"/>
    </source>
</evidence>
<keyword evidence="19" id="KW-1185">Reference proteome</keyword>
<accession>A0A7S3CFA1</accession>
<feature type="binding site" evidence="13">
    <location>
        <position position="467"/>
    </location>
    <ligand>
        <name>FAD</name>
        <dbReference type="ChEBI" id="CHEBI:57692"/>
    </ligand>
</feature>
<dbReference type="SUPFAM" id="SSF55447">
    <property type="entry name" value="CO dehydrogenase flavoprotein C-terminal domain-like"/>
    <property type="match status" value="1"/>
</dbReference>
<feature type="binding site" evidence="14">
    <location>
        <position position="188"/>
    </location>
    <ligand>
        <name>[2Fe-2S] cluster</name>
        <dbReference type="ChEBI" id="CHEBI:190135"/>
        <label>2</label>
    </ligand>
</feature>
<dbReference type="InterPro" id="IPR036683">
    <property type="entry name" value="CO_DH_flav_C_dom_sf"/>
</dbReference>
<feature type="active site" description="Proton acceptor" evidence="12">
    <location>
        <position position="1304"/>
    </location>
</feature>
<dbReference type="InterPro" id="IPR016166">
    <property type="entry name" value="FAD-bd_PCMH"/>
</dbReference>
<dbReference type="InterPro" id="IPR002888">
    <property type="entry name" value="2Fe-2S-bd"/>
</dbReference>
<evidence type="ECO:0000313" key="18">
    <source>
        <dbReference type="EMBL" id="WZN66223.1"/>
    </source>
</evidence>
<dbReference type="CDD" id="cd00207">
    <property type="entry name" value="fer2"/>
    <property type="match status" value="1"/>
</dbReference>
<feature type="binding site" evidence="14">
    <location>
        <position position="154"/>
    </location>
    <ligand>
        <name>[2Fe-2S] cluster</name>
        <dbReference type="ChEBI" id="CHEBI:190135"/>
        <label>2</label>
    </ligand>
</feature>
<keyword evidence="5 14" id="KW-0001">2Fe-2S</keyword>
<dbReference type="Pfam" id="PF03450">
    <property type="entry name" value="CO_deh_flav_C"/>
    <property type="match status" value="1"/>
</dbReference>
<feature type="binding site" evidence="14">
    <location>
        <position position="186"/>
    </location>
    <ligand>
        <name>[2Fe-2S] cluster</name>
        <dbReference type="ChEBI" id="CHEBI:190135"/>
        <label>2</label>
    </ligand>
</feature>